<evidence type="ECO:0000313" key="1">
    <source>
        <dbReference type="EMBL" id="REH32514.1"/>
    </source>
</evidence>
<comment type="caution">
    <text evidence="1">The sequence shown here is derived from an EMBL/GenBank/DDBJ whole genome shotgun (WGS) entry which is preliminary data.</text>
</comment>
<proteinExistence type="predicted"/>
<name>A0A3E0GWK5_9PSEU</name>
<dbReference type="Proteomes" id="UP000256269">
    <property type="component" value="Unassembled WGS sequence"/>
</dbReference>
<keyword evidence="2" id="KW-1185">Reference proteome</keyword>
<gene>
    <name evidence="1" type="ORF">BCF44_12162</name>
</gene>
<evidence type="ECO:0000313" key="2">
    <source>
        <dbReference type="Proteomes" id="UP000256269"/>
    </source>
</evidence>
<dbReference type="AlphaFoldDB" id="A0A3E0GWK5"/>
<organism evidence="1 2">
    <name type="scientific">Kutzneria buriramensis</name>
    <dbReference type="NCBI Taxonomy" id="1045776"/>
    <lineage>
        <taxon>Bacteria</taxon>
        <taxon>Bacillati</taxon>
        <taxon>Actinomycetota</taxon>
        <taxon>Actinomycetes</taxon>
        <taxon>Pseudonocardiales</taxon>
        <taxon>Pseudonocardiaceae</taxon>
        <taxon>Kutzneria</taxon>
    </lineage>
</organism>
<protein>
    <submittedName>
        <fullName evidence="1">Uncharacterized protein</fullName>
    </submittedName>
</protein>
<reference evidence="1 2" key="1">
    <citation type="submission" date="2018-08" db="EMBL/GenBank/DDBJ databases">
        <title>Genomic Encyclopedia of Archaeal and Bacterial Type Strains, Phase II (KMG-II): from individual species to whole genera.</title>
        <authorList>
            <person name="Goeker M."/>
        </authorList>
    </citation>
    <scope>NUCLEOTIDE SEQUENCE [LARGE SCALE GENOMIC DNA]</scope>
    <source>
        <strain evidence="1 2">DSM 45791</strain>
    </source>
</reference>
<sequence length="36" mass="3991">MPAAVVVARLEATSFAQPCLDRTAADITTERRFERP</sequence>
<accession>A0A3E0GWK5</accession>
<dbReference type="EMBL" id="QUNO01000021">
    <property type="protein sequence ID" value="REH32514.1"/>
    <property type="molecule type" value="Genomic_DNA"/>
</dbReference>